<organism evidence="1 2">
    <name type="scientific">Scortum barcoo</name>
    <name type="common">barcoo grunter</name>
    <dbReference type="NCBI Taxonomy" id="214431"/>
    <lineage>
        <taxon>Eukaryota</taxon>
        <taxon>Metazoa</taxon>
        <taxon>Chordata</taxon>
        <taxon>Craniata</taxon>
        <taxon>Vertebrata</taxon>
        <taxon>Euteleostomi</taxon>
        <taxon>Actinopterygii</taxon>
        <taxon>Neopterygii</taxon>
        <taxon>Teleostei</taxon>
        <taxon>Neoteleostei</taxon>
        <taxon>Acanthomorphata</taxon>
        <taxon>Eupercaria</taxon>
        <taxon>Centrarchiformes</taxon>
        <taxon>Terapontoidei</taxon>
        <taxon>Terapontidae</taxon>
        <taxon>Scortum</taxon>
    </lineage>
</organism>
<comment type="caution">
    <text evidence="1">The sequence shown here is derived from an EMBL/GenBank/DDBJ whole genome shotgun (WGS) entry which is preliminary data.</text>
</comment>
<evidence type="ECO:0000313" key="2">
    <source>
        <dbReference type="Proteomes" id="UP000831701"/>
    </source>
</evidence>
<sequence>MVKHLALCQGGAAGVGPGGGPDMSQPRFSSSLPTYLPVQCQLSGADSTFFLREANQDVMRNGSLSSRTEPFFLHQLEPGVSAPQSLPSVNCSYGNLSIEQPIPVELLQGPSPHLLLTTNQVTLNWKVKGQVVVPKVGSTRPWIQVLFYLVGRRWDEPDPPPPALLPCVRALAIRDTSEAAPSAGCRLVGPSGICVVRLEIPPAWFTPPQVRKRPPEVTLPSLDVYYSIIPVEGAGQECPPTVNEPWRGQSANVGPLGGLGMGPGGQWTPSMDGGLQDMLKAGSVVMTMGPVSAKGERLRLDENVEVLVPPSPVRLGKTVAFGIYMKTDSNTEQFTLRVWFQSGINFLSVKPSNLVAWEIKQEMAPGSSSLAVMCQRKAYSTAERLLADGLFCFLVLFPISIPLKYVWLTKANLLTLLYTYNLAPLFPVAIVNFQSDPSIRPVITPSLKQFFSSFSPSRRLESPSYEVMQLDFEVDNVINLVPTQTLHWNVEYPAGMQTSSRQTEKVSHLYISNADIQGIVPLAELRQQNKTIADTEVVNTAILTGRRVAVPIKLVTVETDGQVREVDDSVTCSSTDVDVVKGPHPGARPGVGAHGRRAPGGRVFAHGTRPGSARNGDVGPPSSRLTTRRKVHEGPVQCGLGSSRGRGPRRPNPWNKTLAIGTWNVTSLGGKEPELVREVERYRLEIVGLTSTHSLGSGTQLLERGWTLHYSGVAQGERRRAGVGLLIAPQLSRHVLEFTPVNERVASLRLRVGDRSLAVVCAYGPNSSTEYPAFLESLGGRRKLDRPGRPKRIVRVCWERLAEPSVREVFNSHLRKSFSQIPREAGDIESEWTMFSASIVDAAVRSCGRKVSGACRGGNPRTRWWTPEVRDAVRLKKESYRTMLACGTPDAVDRYRQAKQAAARTVLEAKTRVWEEFGEAMEEDYRSASKRFWQTVRRLRRGKQYSANTVHSAGGELLTSTEDIVGRWKKYFEDLLNPTDLPSNEEAEDGDSEVDSSITQAEVTEVVRKLLGGKAPGVDEIRPEYLKSLDVVGLSWLTRLCNIAWRLGTVPLEWQTGVVVPLFKKGEPESVFQLQRDHTSQPPREGLRQGTGEENSADSRPSDSGGTMRFSSWSWNSGPALYPPCRVLEGLWEFAQPVHMCFVDLEKAFDRVPRGILWGVLREYGVRGPLLRAVRSLYDRSRSLVRIAGSKSDLFPVHVGLRQGCPLSPVLFIIFMDRISRRSQGPEGVSQDLQHVLERFAAECEAAGMRISTSKSEAMVLDRKRVVCPLRVSGEVLPQVEEFKYLGVLFTSEGKMEREIDRRIGAASAVMRSVYRTVVVKKELSRKQRSSRFTRSIYVPTSPMVMNFGALLGRLQLLRTPDWRSAARRTEGKRKRRACAEAEEGQTGNGGLLARLKANTGRPPIPSLFLSNVRSLDNKLDLLRLRLGVSREMRNCSVLCLTETWLNDNMPDPAFQLDGRLLFRADRTSSRGKADTHQRRGPSPCGPVMLSPHCRNCFQRTDFQIFREAAACEGEVDLEEYTSAVLGYISKCTEDITSTRTVTEYPNQKPWLNAEVRSLLKARDAAFRSGDRLALRAARRQLTAGVKRAKAAYAQRIQGHFTSNDPRREEPLRVTAAEVRRTLQRINPRKAAGPDNISGRVLKGCAYQLTEVLTDIFNTSLQQAAVPTCLKTATIIPIPKTSTVTGLNDYRPVALTPIVMKCFERLVMAHIKDCVEPLSTGSPQGCVLSPLLFTLLTHDCSAIHPSCLIVKFADDTAVVGRIANNDESDYRQEVEQPGGLVQTKQPLHQREEDQGDDRGLQKGQTPPLSPVHRRDCGGSGLQLQEAEARRAGELSPDLLLQMCGGERPVLLHHRVARQLLGGREEGSAEGALPELTTGLKHSLQVSPNCDQVLVNGKEMRGRQSLAVNFTYLHLSAQLQLTVWVPKLPLQIDVSDTELSQVKGWRVPIITNKRPTRDSEDDEDDERKGKGCTLQYQYALVRVLTHFVAEPSDPGGEMVYMLGADWQADITHLVLDQLKVEDPRIARLIDGRILIGRDLGITTIQVLSPLSDSILAEKTVTVLDDKVTITDLGVQLVASLSLSMTASPGNYQAIQLTTTATDLLHAPKQEAVISAWIQYSDGSVTPLDVYDPKDFLLSAVSLDESVISITNQVQAIKEQHWPIVVAEGDGQGALVRVEMVISETCQKSKRKSVLASGVGNVMVKFGAKSEDRGVMGSGGQDDGGGMDNSTSEQRTKDGGEWKSNSAAVDREEGAMRKVSTTTKSTVTHRASGGKVASGGSSSSRGGGPSQAGDYSNYPAQVEVPGTGDSELTQTTRGLSDLEIGMYALLGVFCLAILVFLINCVSFAFRYRHKQVPVLEAGGNMNHAHDWVWLGNEADLLADHSDQCQGGLPDECTTIIDRNEGGYEENKYLLNGAGNTLVMGVGSGMGTISGSGGTGGHRGVTHGQTLPRSVPEPHQCLSAITTGGKNATGQVEHLNNSPRATAAAAVAAAKRKRVQFTSFATVLPNDNSGGGGPYANSSVLVTNGSEDDIKWVCQDMDLGQSEIRTYMERLQDNL</sequence>
<proteinExistence type="predicted"/>
<name>A0ACB8WYC3_9TELE</name>
<accession>A0ACB8WYC3</accession>
<keyword evidence="2" id="KW-1185">Reference proteome</keyword>
<reference evidence="1" key="1">
    <citation type="submission" date="2022-04" db="EMBL/GenBank/DDBJ databases">
        <title>Jade perch genome.</title>
        <authorList>
            <person name="Chao B."/>
        </authorList>
    </citation>
    <scope>NUCLEOTIDE SEQUENCE</scope>
    <source>
        <strain evidence="1">CB-2022</strain>
    </source>
</reference>
<evidence type="ECO:0000313" key="1">
    <source>
        <dbReference type="EMBL" id="KAI3372640.1"/>
    </source>
</evidence>
<dbReference type="EMBL" id="CM041535">
    <property type="protein sequence ID" value="KAI3372640.1"/>
    <property type="molecule type" value="Genomic_DNA"/>
</dbReference>
<gene>
    <name evidence="1" type="ORF">L3Q82_023111</name>
</gene>
<protein>
    <submittedName>
        <fullName evidence="1">Uncharacterized protein</fullName>
    </submittedName>
</protein>
<dbReference type="Proteomes" id="UP000831701">
    <property type="component" value="Chromosome 5"/>
</dbReference>